<evidence type="ECO:0000256" key="1">
    <source>
        <dbReference type="RuleBase" id="RU367042"/>
    </source>
</evidence>
<dbReference type="GO" id="GO:0003723">
    <property type="term" value="F:RNA binding"/>
    <property type="evidence" value="ECO:0007669"/>
    <property type="project" value="UniProtKB-UniRule"/>
</dbReference>
<keyword evidence="1" id="KW-0687">Ribonucleoprotein</keyword>
<comment type="caution">
    <text evidence="3">The sequence shown here is derived from an EMBL/GenBank/DDBJ whole genome shotgun (WGS) entry which is preliminary data.</text>
</comment>
<feature type="region of interest" description="Disordered" evidence="2">
    <location>
        <begin position="1"/>
        <end position="21"/>
    </location>
</feature>
<dbReference type="Gene3D" id="3.30.1330.30">
    <property type="match status" value="1"/>
</dbReference>
<dbReference type="Proteomes" id="UP001166674">
    <property type="component" value="Unassembled WGS sequence"/>
</dbReference>
<dbReference type="InterPro" id="IPR029064">
    <property type="entry name" value="Ribosomal_eL30-like_sf"/>
</dbReference>
<evidence type="ECO:0000313" key="4">
    <source>
        <dbReference type="Proteomes" id="UP001166674"/>
    </source>
</evidence>
<sequence length="127" mass="14462">MSKGKKTKGKKLAQAPAAFKKQGAKKVVNPLFEKRPKNFSIGQDMQPNRDLTRFVKWPRYIGLQRQRGYSLQAAESASCDYPVRPGLGAPATQLRKLAHKYRPEQQEKKQRLLARDEKRLLAKGMSP</sequence>
<organism evidence="3 4">
    <name type="scientific">Sciurus carolinensis</name>
    <name type="common">Eastern gray squirrel</name>
    <dbReference type="NCBI Taxonomy" id="30640"/>
    <lineage>
        <taxon>Eukaryota</taxon>
        <taxon>Metazoa</taxon>
        <taxon>Chordata</taxon>
        <taxon>Craniata</taxon>
        <taxon>Vertebrata</taxon>
        <taxon>Euteleostomi</taxon>
        <taxon>Mammalia</taxon>
        <taxon>Eutheria</taxon>
        <taxon>Euarchontoglires</taxon>
        <taxon>Glires</taxon>
        <taxon>Rodentia</taxon>
        <taxon>Sciuromorpha</taxon>
        <taxon>Sciuridae</taxon>
        <taxon>Sciurinae</taxon>
        <taxon>Sciurini</taxon>
        <taxon>Sciurus</taxon>
    </lineage>
</organism>
<evidence type="ECO:0000256" key="2">
    <source>
        <dbReference type="SAM" id="MobiDB-lite"/>
    </source>
</evidence>
<dbReference type="PRINTS" id="PR00882">
    <property type="entry name" value="RIBOSOMALL7A"/>
</dbReference>
<name>A0AA41NDX9_SCICA</name>
<feature type="compositionally biased region" description="Basic residues" evidence="2">
    <location>
        <begin position="1"/>
        <end position="11"/>
    </location>
</feature>
<proteinExistence type="inferred from homology"/>
<keyword evidence="4" id="KW-1185">Reference proteome</keyword>
<evidence type="ECO:0000313" key="3">
    <source>
        <dbReference type="EMBL" id="MBZ3888595.1"/>
    </source>
</evidence>
<dbReference type="GO" id="GO:0022625">
    <property type="term" value="C:cytosolic large ribosomal subunit"/>
    <property type="evidence" value="ECO:0007669"/>
    <property type="project" value="UniProtKB-UniRule"/>
</dbReference>
<dbReference type="EMBL" id="JAATJV010423957">
    <property type="protein sequence ID" value="MBZ3888595.1"/>
    <property type="molecule type" value="Genomic_DNA"/>
</dbReference>
<comment type="function">
    <text evidence="1">Component of the ribosome.</text>
</comment>
<accession>A0AA41NDX9</accession>
<dbReference type="AlphaFoldDB" id="A0AA41NDX9"/>
<comment type="similarity">
    <text evidence="1">Belongs to the eukaryotic ribosomal protein eL8 family.</text>
</comment>
<protein>
    <recommendedName>
        <fullName evidence="1">60S ribosomal protein L7a</fullName>
    </recommendedName>
</protein>
<keyword evidence="1 3" id="KW-0689">Ribosomal protein</keyword>
<reference evidence="3" key="1">
    <citation type="submission" date="2020-03" db="EMBL/GenBank/DDBJ databases">
        <title>Studies in the Genomics of Life Span.</title>
        <authorList>
            <person name="Glass D."/>
        </authorList>
    </citation>
    <scope>NUCLEOTIDE SEQUENCE</scope>
    <source>
        <strain evidence="3">SUZIE</strain>
        <tissue evidence="3">Muscle</tissue>
    </source>
</reference>
<dbReference type="InterPro" id="IPR001921">
    <property type="entry name" value="Ribosomal_eL8_euk"/>
</dbReference>
<gene>
    <name evidence="3" type="ORF">SUZIE_198740</name>
</gene>